<dbReference type="Proteomes" id="UP001590950">
    <property type="component" value="Unassembled WGS sequence"/>
</dbReference>
<dbReference type="Pfam" id="PF23190">
    <property type="entry name" value="LHD_TRPY1"/>
    <property type="match status" value="1"/>
</dbReference>
<sequence>MPSLLPKTLQGRERSLFSSPDSNIQASPIAARRSSIEERRRPAAKFNHVISPGPTERIEEEEQQEVEGHADGEGDGVFEDIGEDEAGELSPLLPIFSAAHLDSLPVYHLTHTIRLLVVPRCETTLSWDQLRSPQVSQFLVKPIQQQIRTSHFSRATLYALMANCLQFKKEVAMSPGNSGTSKTRALVCELLAIKLLREFSTRELVFRSAPPSHRSQLIHARSVTSFLSSVNLLY</sequence>
<organism evidence="3 4">
    <name type="scientific">Stereocaulon virgatum</name>
    <dbReference type="NCBI Taxonomy" id="373712"/>
    <lineage>
        <taxon>Eukaryota</taxon>
        <taxon>Fungi</taxon>
        <taxon>Dikarya</taxon>
        <taxon>Ascomycota</taxon>
        <taxon>Pezizomycotina</taxon>
        <taxon>Lecanoromycetes</taxon>
        <taxon>OSLEUM clade</taxon>
        <taxon>Lecanoromycetidae</taxon>
        <taxon>Lecanorales</taxon>
        <taxon>Lecanorineae</taxon>
        <taxon>Stereocaulaceae</taxon>
        <taxon>Stereocaulon</taxon>
    </lineage>
</organism>
<dbReference type="EMBL" id="JBEFKJ010000009">
    <property type="protein sequence ID" value="KAL2044400.1"/>
    <property type="molecule type" value="Genomic_DNA"/>
</dbReference>
<evidence type="ECO:0000313" key="3">
    <source>
        <dbReference type="EMBL" id="KAL2044400.1"/>
    </source>
</evidence>
<protein>
    <recommendedName>
        <fullName evidence="2">YVC1 N-terminal linker helical domain-containing protein</fullName>
    </recommendedName>
</protein>
<dbReference type="PANTHER" id="PTHR35859:SF4">
    <property type="entry name" value="MEMBRANE CHANNEL PROTEIN, PUTATIVE (AFU_ORTHOLOGUE AFUA_6G11300)-RELATED"/>
    <property type="match status" value="1"/>
</dbReference>
<proteinExistence type="predicted"/>
<evidence type="ECO:0000259" key="2">
    <source>
        <dbReference type="Pfam" id="PF23190"/>
    </source>
</evidence>
<evidence type="ECO:0000256" key="1">
    <source>
        <dbReference type="SAM" id="MobiDB-lite"/>
    </source>
</evidence>
<feature type="compositionally biased region" description="Polar residues" evidence="1">
    <location>
        <begin position="16"/>
        <end position="26"/>
    </location>
</feature>
<feature type="domain" description="YVC1 N-terminal linker helical" evidence="2">
    <location>
        <begin position="109"/>
        <end position="206"/>
    </location>
</feature>
<gene>
    <name evidence="3" type="ORF">N7G274_003105</name>
</gene>
<name>A0ABR4AGW6_9LECA</name>
<reference evidence="3 4" key="1">
    <citation type="submission" date="2024-09" db="EMBL/GenBank/DDBJ databases">
        <title>Rethinking Asexuality: The Enigmatic Case of Functional Sexual Genes in Lepraria (Stereocaulaceae).</title>
        <authorList>
            <person name="Doellman M."/>
            <person name="Sun Y."/>
            <person name="Barcenas-Pena A."/>
            <person name="Lumbsch H.T."/>
            <person name="Grewe F."/>
        </authorList>
    </citation>
    <scope>NUCLEOTIDE SEQUENCE [LARGE SCALE GENOMIC DNA]</scope>
    <source>
        <strain evidence="3 4">Mercado 3170</strain>
    </source>
</reference>
<dbReference type="PANTHER" id="PTHR35859">
    <property type="entry name" value="NONSELECTIVE CATION CHANNEL PROTEIN"/>
    <property type="match status" value="1"/>
</dbReference>
<dbReference type="InterPro" id="IPR056337">
    <property type="entry name" value="LHD_YVC1"/>
</dbReference>
<keyword evidence="4" id="KW-1185">Reference proteome</keyword>
<evidence type="ECO:0000313" key="4">
    <source>
        <dbReference type="Proteomes" id="UP001590950"/>
    </source>
</evidence>
<accession>A0ABR4AGW6</accession>
<dbReference type="InterPro" id="IPR052971">
    <property type="entry name" value="TRP_calcium_channel"/>
</dbReference>
<feature type="region of interest" description="Disordered" evidence="1">
    <location>
        <begin position="1"/>
        <end position="77"/>
    </location>
</feature>
<comment type="caution">
    <text evidence="3">The sequence shown here is derived from an EMBL/GenBank/DDBJ whole genome shotgun (WGS) entry which is preliminary data.</text>
</comment>